<gene>
    <name evidence="1" type="ORF">QNN11_10495</name>
</gene>
<organism evidence="1 2">
    <name type="scientific">Phocaeicola dorei</name>
    <dbReference type="NCBI Taxonomy" id="357276"/>
    <lineage>
        <taxon>Bacteria</taxon>
        <taxon>Pseudomonadati</taxon>
        <taxon>Bacteroidota</taxon>
        <taxon>Bacteroidia</taxon>
        <taxon>Bacteroidales</taxon>
        <taxon>Bacteroidaceae</taxon>
        <taxon>Phocaeicola</taxon>
    </lineage>
</organism>
<evidence type="ECO:0000313" key="1">
    <source>
        <dbReference type="EMBL" id="WHX11869.1"/>
    </source>
</evidence>
<dbReference type="InterPro" id="IPR009241">
    <property type="entry name" value="HigB-like"/>
</dbReference>
<dbReference type="EMBL" id="CP126056">
    <property type="protein sequence ID" value="WHX11869.1"/>
    <property type="molecule type" value="Genomic_DNA"/>
</dbReference>
<proteinExistence type="predicted"/>
<dbReference type="AlphaFoldDB" id="A0AA95HTL9"/>
<accession>A0AA95HTL9</accession>
<name>A0AA95HTL9_9BACT</name>
<dbReference type="RefSeq" id="WP_227191536.1">
    <property type="nucleotide sequence ID" value="NZ_CAXSLT010000008.1"/>
</dbReference>
<dbReference type="Proteomes" id="UP001177934">
    <property type="component" value="Chromosome"/>
</dbReference>
<dbReference type="Pfam" id="PF05973">
    <property type="entry name" value="Gp49"/>
    <property type="match status" value="1"/>
</dbReference>
<sequence length="71" mass="8583">MDKGTQEKVLYGLLLLKTQDRLPAKYVKFLKEGLYELRIEWQGNIYRIFFCYDEGHIVILFNECFLYRANN</sequence>
<protein>
    <submittedName>
        <fullName evidence="1">Type II toxin-antitoxin system RelE/ParE family toxin</fullName>
    </submittedName>
</protein>
<evidence type="ECO:0000313" key="2">
    <source>
        <dbReference type="Proteomes" id="UP001177934"/>
    </source>
</evidence>
<reference evidence="1" key="1">
    <citation type="journal article" date="2023" name="Nat. Commun.">
        <title>Identification of a novel Human Milk Oligosaccharides utilization cluster in the infant gut commensal Bacteroides dorei.</title>
        <authorList>
            <person name="Kijner S."/>
            <person name="Ennis D."/>
            <person name="Shmorak S."/>
            <person name="Florentin A."/>
            <person name="Yassour M."/>
        </authorList>
    </citation>
    <scope>NUCLEOTIDE SEQUENCE</scope>
    <source>
        <strain evidence="1">2</strain>
    </source>
</reference>